<sequence>MCFGLLFQFIRNPVPVELEHCSNLAGTRRKLKKLTTRVYWVGNEKMH</sequence>
<evidence type="ECO:0000313" key="1">
    <source>
        <dbReference type="EMBL" id="KDR52420.1"/>
    </source>
</evidence>
<dbReference type="AlphaFoldDB" id="A0A069QHZ9"/>
<evidence type="ECO:0000313" key="2">
    <source>
        <dbReference type="Proteomes" id="UP000027442"/>
    </source>
</evidence>
<dbReference type="HOGENOM" id="CLU_201200_0_0_10"/>
<proteinExistence type="predicted"/>
<organism evidence="1 2">
    <name type="scientific">Hoylesella loescheii DSM 19665 = JCM 12249 = ATCC 15930</name>
    <dbReference type="NCBI Taxonomy" id="1122985"/>
    <lineage>
        <taxon>Bacteria</taxon>
        <taxon>Pseudomonadati</taxon>
        <taxon>Bacteroidota</taxon>
        <taxon>Bacteroidia</taxon>
        <taxon>Bacteroidales</taxon>
        <taxon>Prevotellaceae</taxon>
        <taxon>Hoylesella</taxon>
    </lineage>
</organism>
<dbReference type="Proteomes" id="UP000027442">
    <property type="component" value="Unassembled WGS sequence"/>
</dbReference>
<gene>
    <name evidence="1" type="ORF">HMPREF1991_01507</name>
</gene>
<dbReference type="PATRIC" id="fig|1122985.7.peg.1566"/>
<keyword evidence="2" id="KW-1185">Reference proteome</keyword>
<protein>
    <submittedName>
        <fullName evidence="1">Uncharacterized protein</fullName>
    </submittedName>
</protein>
<accession>A0A069QHZ9</accession>
<dbReference type="EMBL" id="JNGW01000064">
    <property type="protein sequence ID" value="KDR52420.1"/>
    <property type="molecule type" value="Genomic_DNA"/>
</dbReference>
<comment type="caution">
    <text evidence="1">The sequence shown here is derived from an EMBL/GenBank/DDBJ whole genome shotgun (WGS) entry which is preliminary data.</text>
</comment>
<reference evidence="1 2" key="1">
    <citation type="submission" date="2013-08" db="EMBL/GenBank/DDBJ databases">
        <authorList>
            <person name="Weinstock G."/>
            <person name="Sodergren E."/>
            <person name="Wylie T."/>
            <person name="Fulton L."/>
            <person name="Fulton R."/>
            <person name="Fronick C."/>
            <person name="O'Laughlin M."/>
            <person name="Godfrey J."/>
            <person name="Miner T."/>
            <person name="Herter B."/>
            <person name="Appelbaum E."/>
            <person name="Cordes M."/>
            <person name="Lek S."/>
            <person name="Wollam A."/>
            <person name="Pepin K.H."/>
            <person name="Palsikar V.B."/>
            <person name="Mitreva M."/>
            <person name="Wilson R.K."/>
        </authorList>
    </citation>
    <scope>NUCLEOTIDE SEQUENCE [LARGE SCALE GENOMIC DNA]</scope>
    <source>
        <strain evidence="1 2">ATCC 15930</strain>
    </source>
</reference>
<name>A0A069QHZ9_HOYLO</name>